<keyword evidence="2" id="KW-0472">Membrane</keyword>
<dbReference type="EMBL" id="HBGU01042000">
    <property type="protein sequence ID" value="CAD9472211.1"/>
    <property type="molecule type" value="Transcribed_RNA"/>
</dbReference>
<evidence type="ECO:0000256" key="2">
    <source>
        <dbReference type="SAM" id="Phobius"/>
    </source>
</evidence>
<gene>
    <name evidence="3" type="ORF">CBRE1094_LOCUS22911</name>
</gene>
<feature type="transmembrane region" description="Helical" evidence="2">
    <location>
        <begin position="145"/>
        <end position="164"/>
    </location>
</feature>
<keyword evidence="2" id="KW-0812">Transmembrane</keyword>
<reference evidence="3" key="1">
    <citation type="submission" date="2021-01" db="EMBL/GenBank/DDBJ databases">
        <authorList>
            <person name="Corre E."/>
            <person name="Pelletier E."/>
            <person name="Niang G."/>
            <person name="Scheremetjew M."/>
            <person name="Finn R."/>
            <person name="Kale V."/>
            <person name="Holt S."/>
            <person name="Cochrane G."/>
            <person name="Meng A."/>
            <person name="Brown T."/>
            <person name="Cohen L."/>
        </authorList>
    </citation>
    <scope>NUCLEOTIDE SEQUENCE</scope>
    <source>
        <strain evidence="3">UTEX LB 985</strain>
    </source>
</reference>
<feature type="region of interest" description="Disordered" evidence="1">
    <location>
        <begin position="56"/>
        <end position="90"/>
    </location>
</feature>
<keyword evidence="2" id="KW-1133">Transmembrane helix</keyword>
<sequence length="249" mass="27242">MSKALGRSKTWSHHDQVMMEMQRDESICEECGGWLGRKPGTKPFCTSHNCPGRFAPQGPSPGPSPPKRNVVNFEPASLPPKRFPRSQEDDTEVARIKSRAVAGPSHSASNLTPLRSWLAALLAVPLILLPLVVHAVELPATQRLPALEVAAVFSAALGMCWAGWQRTRRLLRRTIAAFLFILNICALLIIIVIPALPQLGESRVFELCIDMEGGLPSVHLSRSVVQVGPCFRFDISFIDQRGGRPADGL</sequence>
<name>A0A7S2E3Y0_9EUKA</name>
<accession>A0A7S2E3Y0</accession>
<dbReference type="AlphaFoldDB" id="A0A7S2E3Y0"/>
<feature type="transmembrane region" description="Helical" evidence="2">
    <location>
        <begin position="114"/>
        <end position="133"/>
    </location>
</feature>
<protein>
    <submittedName>
        <fullName evidence="3">Uncharacterized protein</fullName>
    </submittedName>
</protein>
<organism evidence="3">
    <name type="scientific">Haptolina brevifila</name>
    <dbReference type="NCBI Taxonomy" id="156173"/>
    <lineage>
        <taxon>Eukaryota</taxon>
        <taxon>Haptista</taxon>
        <taxon>Haptophyta</taxon>
        <taxon>Prymnesiophyceae</taxon>
        <taxon>Prymnesiales</taxon>
        <taxon>Prymnesiaceae</taxon>
        <taxon>Haptolina</taxon>
    </lineage>
</organism>
<feature type="transmembrane region" description="Helical" evidence="2">
    <location>
        <begin position="176"/>
        <end position="196"/>
    </location>
</feature>
<proteinExistence type="predicted"/>
<evidence type="ECO:0000313" key="3">
    <source>
        <dbReference type="EMBL" id="CAD9472211.1"/>
    </source>
</evidence>
<evidence type="ECO:0000256" key="1">
    <source>
        <dbReference type="SAM" id="MobiDB-lite"/>
    </source>
</evidence>